<evidence type="ECO:0000313" key="4">
    <source>
        <dbReference type="Proteomes" id="UP001596042"/>
    </source>
</evidence>
<keyword evidence="2" id="KW-0472">Membrane</keyword>
<dbReference type="RefSeq" id="WP_374829750.1">
    <property type="nucleotide sequence ID" value="NZ_JBHEEZ010000002.1"/>
</dbReference>
<evidence type="ECO:0000256" key="1">
    <source>
        <dbReference type="SAM" id="MobiDB-lite"/>
    </source>
</evidence>
<evidence type="ECO:0000256" key="2">
    <source>
        <dbReference type="SAM" id="Phobius"/>
    </source>
</evidence>
<evidence type="ECO:0008006" key="5">
    <source>
        <dbReference type="Google" id="ProtNLM"/>
    </source>
</evidence>
<keyword evidence="4" id="KW-1185">Reference proteome</keyword>
<feature type="region of interest" description="Disordered" evidence="1">
    <location>
        <begin position="1"/>
        <end position="34"/>
    </location>
</feature>
<keyword evidence="2" id="KW-0812">Transmembrane</keyword>
<feature type="transmembrane region" description="Helical" evidence="2">
    <location>
        <begin position="86"/>
        <end position="104"/>
    </location>
</feature>
<sequence>MNERKRSGASPHEVASDASADGTYRHDFRDADQQESRRILDLVQREAFGLEAMSRHTMKRMAQHITVGDANAEDAVELWSARIGRALGLIVSLAIMGWLLFHLLQS</sequence>
<feature type="compositionally biased region" description="Basic and acidic residues" evidence="1">
    <location>
        <begin position="23"/>
        <end position="34"/>
    </location>
</feature>
<dbReference type="Proteomes" id="UP001596042">
    <property type="component" value="Unassembled WGS sequence"/>
</dbReference>
<comment type="caution">
    <text evidence="3">The sequence shown here is derived from an EMBL/GenBank/DDBJ whole genome shotgun (WGS) entry which is preliminary data.</text>
</comment>
<accession>A0ABV9H2Q0</accession>
<reference evidence="4" key="1">
    <citation type="journal article" date="2019" name="Int. J. Syst. Evol. Microbiol.">
        <title>The Global Catalogue of Microorganisms (GCM) 10K type strain sequencing project: providing services to taxonomists for standard genome sequencing and annotation.</title>
        <authorList>
            <consortium name="The Broad Institute Genomics Platform"/>
            <consortium name="The Broad Institute Genome Sequencing Center for Infectious Disease"/>
            <person name="Wu L."/>
            <person name="Ma J."/>
        </authorList>
    </citation>
    <scope>NUCLEOTIDE SEQUENCE [LARGE SCALE GENOMIC DNA]</scope>
    <source>
        <strain evidence="4">CGMCC 1.15731</strain>
    </source>
</reference>
<evidence type="ECO:0000313" key="3">
    <source>
        <dbReference type="EMBL" id="MFC4623766.1"/>
    </source>
</evidence>
<name>A0ABV9H2Q0_9HYPH</name>
<protein>
    <recommendedName>
        <fullName evidence="5">DUF1640 domain-containing protein</fullName>
    </recommendedName>
</protein>
<organism evidence="3 4">
    <name type="scientific">Daeguia caeni</name>
    <dbReference type="NCBI Taxonomy" id="439612"/>
    <lineage>
        <taxon>Bacteria</taxon>
        <taxon>Pseudomonadati</taxon>
        <taxon>Pseudomonadota</taxon>
        <taxon>Alphaproteobacteria</taxon>
        <taxon>Hyphomicrobiales</taxon>
        <taxon>Brucellaceae</taxon>
        <taxon>Daeguia</taxon>
    </lineage>
</organism>
<keyword evidence="2" id="KW-1133">Transmembrane helix</keyword>
<proteinExistence type="predicted"/>
<gene>
    <name evidence="3" type="ORF">ACFO1V_00715</name>
</gene>
<dbReference type="EMBL" id="JBHSEL010000001">
    <property type="protein sequence ID" value="MFC4623766.1"/>
    <property type="molecule type" value="Genomic_DNA"/>
</dbReference>